<dbReference type="AlphaFoldDB" id="A0A4Y8IDC5"/>
<keyword evidence="1" id="KW-0812">Transmembrane</keyword>
<dbReference type="InterPro" id="IPR051784">
    <property type="entry name" value="Nod_factor_ABC_transporter"/>
</dbReference>
<feature type="transmembrane region" description="Helical" evidence="1">
    <location>
        <begin position="177"/>
        <end position="198"/>
    </location>
</feature>
<accession>A0A4Y8IDC5</accession>
<gene>
    <name evidence="2" type="ORF">E3U55_15270</name>
</gene>
<dbReference type="EMBL" id="SOPW01000021">
    <property type="protein sequence ID" value="TFB13926.1"/>
    <property type="molecule type" value="Genomic_DNA"/>
</dbReference>
<keyword evidence="3" id="KW-1185">Reference proteome</keyword>
<keyword evidence="1" id="KW-1133">Transmembrane helix</keyword>
<comment type="caution">
    <text evidence="2">The sequence shown here is derived from an EMBL/GenBank/DDBJ whole genome shotgun (WGS) entry which is preliminary data.</text>
</comment>
<dbReference type="PANTHER" id="PTHR43229">
    <property type="entry name" value="NODULATION PROTEIN J"/>
    <property type="match status" value="1"/>
</dbReference>
<keyword evidence="1" id="KW-0472">Membrane</keyword>
<reference evidence="2 3" key="1">
    <citation type="submission" date="2019-03" db="EMBL/GenBank/DDBJ databases">
        <authorList>
            <person name="He R.-H."/>
        </authorList>
    </citation>
    <scope>NUCLEOTIDE SEQUENCE [LARGE SCALE GENOMIC DNA]</scope>
    <source>
        <strain evidence="3">SH 714</strain>
    </source>
</reference>
<evidence type="ECO:0000313" key="3">
    <source>
        <dbReference type="Proteomes" id="UP000297975"/>
    </source>
</evidence>
<sequence length="257" mass="29573">MELWHLVSANTRKEFIELKRYFPNTISMILTFYFIFLAMLLGINVIGDPQQADTNIQYVIVNYVIWFFMLMTLQGLGFTILIEAQRGTLEQLFMSPKGMWRILLARITANFFLNGTIVIFLLILSMFTANQWLYFRVDLVLPIFFITAIGMVGIGFMLAGLAIIVKQIQSFLQILQFILMGLTFVPLSVAPYLIFAPFVKGVDMIRQVMIHGYTWGDFTMIDYSALVLNSIFYVAIGLYIYMKSENVAMEKGLLSQY</sequence>
<feature type="transmembrane region" description="Helical" evidence="1">
    <location>
        <begin position="218"/>
        <end position="241"/>
    </location>
</feature>
<dbReference type="OrthoDB" id="9815972at2"/>
<dbReference type="Proteomes" id="UP000297975">
    <property type="component" value="Unassembled WGS sequence"/>
</dbReference>
<feature type="transmembrane region" description="Helical" evidence="1">
    <location>
        <begin position="21"/>
        <end position="43"/>
    </location>
</feature>
<evidence type="ECO:0000256" key="1">
    <source>
        <dbReference type="SAM" id="Phobius"/>
    </source>
</evidence>
<feature type="transmembrane region" description="Helical" evidence="1">
    <location>
        <begin position="103"/>
        <end position="127"/>
    </location>
</feature>
<organism evidence="2 3">
    <name type="scientific">Filobacillus milosensis</name>
    <dbReference type="NCBI Taxonomy" id="94137"/>
    <lineage>
        <taxon>Bacteria</taxon>
        <taxon>Bacillati</taxon>
        <taxon>Bacillota</taxon>
        <taxon>Bacilli</taxon>
        <taxon>Bacillales</taxon>
        <taxon>Bacillaceae</taxon>
        <taxon>Filobacillus</taxon>
    </lineage>
</organism>
<feature type="transmembrane region" description="Helical" evidence="1">
    <location>
        <begin position="63"/>
        <end position="82"/>
    </location>
</feature>
<evidence type="ECO:0000313" key="2">
    <source>
        <dbReference type="EMBL" id="TFB13926.1"/>
    </source>
</evidence>
<protein>
    <submittedName>
        <fullName evidence="2">ABC transporter permease</fullName>
    </submittedName>
</protein>
<name>A0A4Y8IDC5_9BACI</name>
<proteinExistence type="predicted"/>
<dbReference type="PANTHER" id="PTHR43229:SF6">
    <property type="entry name" value="ABC-TYPE MULTIDRUG TRANSPORT SYSTEM, PERMEASE COMPONENT"/>
    <property type="match status" value="1"/>
</dbReference>
<feature type="transmembrane region" description="Helical" evidence="1">
    <location>
        <begin position="139"/>
        <end position="165"/>
    </location>
</feature>